<evidence type="ECO:0000256" key="1">
    <source>
        <dbReference type="ARBA" id="ARBA00011051"/>
    </source>
</evidence>
<evidence type="ECO:0000313" key="6">
    <source>
        <dbReference type="Proteomes" id="UP001139157"/>
    </source>
</evidence>
<dbReference type="InterPro" id="IPR029068">
    <property type="entry name" value="Glyas_Bleomycin-R_OHBP_Dase"/>
</dbReference>
<sequence length="125" mass="13561">MASDAIRLAAPIPVLRIFDVAKAYEFYCDYLGFTVGWEHRFEPGMPLYAELSRAQATVHLSEHHGDGTPGTVVWIAVDDIEALHAELAAKDYGYARPGAPEDGPGGPGFEVADPFGNTLRFAQPD</sequence>
<dbReference type="AlphaFoldDB" id="A0A9X2E4N8"/>
<dbReference type="RefSeq" id="WP_251909775.1">
    <property type="nucleotide sequence ID" value="NZ_JAMRXG010000002.1"/>
</dbReference>
<dbReference type="InterPro" id="IPR037523">
    <property type="entry name" value="VOC_core"/>
</dbReference>
<dbReference type="SUPFAM" id="SSF54593">
    <property type="entry name" value="Glyoxalase/Bleomycin resistance protein/Dihydroxybiphenyl dioxygenase"/>
    <property type="match status" value="1"/>
</dbReference>
<comment type="similarity">
    <text evidence="1">Belongs to the bleomycin resistance protein family.</text>
</comment>
<evidence type="ECO:0000313" key="5">
    <source>
        <dbReference type="EMBL" id="MCM6772770.1"/>
    </source>
</evidence>
<feature type="domain" description="VOC" evidence="4">
    <location>
        <begin position="7"/>
        <end position="124"/>
    </location>
</feature>
<accession>A0A9X2E4N8</accession>
<gene>
    <name evidence="5" type="ORF">NDR86_04700</name>
</gene>
<evidence type="ECO:0000256" key="2">
    <source>
        <dbReference type="ARBA" id="ARBA00021572"/>
    </source>
</evidence>
<comment type="caution">
    <text evidence="5">The sequence shown here is derived from an EMBL/GenBank/DDBJ whole genome shotgun (WGS) entry which is preliminary data.</text>
</comment>
<proteinExistence type="inferred from homology"/>
<dbReference type="InterPro" id="IPR000335">
    <property type="entry name" value="Bleomycin-R"/>
</dbReference>
<keyword evidence="3" id="KW-0046">Antibiotic resistance</keyword>
<reference evidence="5" key="1">
    <citation type="submission" date="2022-06" db="EMBL/GenBank/DDBJ databases">
        <title>Novel species in genus nocardia.</title>
        <authorList>
            <person name="Li F."/>
        </authorList>
    </citation>
    <scope>NUCLEOTIDE SEQUENCE</scope>
    <source>
        <strain evidence="5">CDC141</strain>
    </source>
</reference>
<evidence type="ECO:0000259" key="4">
    <source>
        <dbReference type="PROSITE" id="PS51819"/>
    </source>
</evidence>
<keyword evidence="6" id="KW-1185">Reference proteome</keyword>
<dbReference type="Proteomes" id="UP001139157">
    <property type="component" value="Unassembled WGS sequence"/>
</dbReference>
<organism evidence="5 6">
    <name type="scientific">Nocardia pulmonis</name>
    <dbReference type="NCBI Taxonomy" id="2951408"/>
    <lineage>
        <taxon>Bacteria</taxon>
        <taxon>Bacillati</taxon>
        <taxon>Actinomycetota</taxon>
        <taxon>Actinomycetes</taxon>
        <taxon>Mycobacteriales</taxon>
        <taxon>Nocardiaceae</taxon>
        <taxon>Nocardia</taxon>
    </lineage>
</organism>
<dbReference type="PROSITE" id="PS51819">
    <property type="entry name" value="VOC"/>
    <property type="match status" value="1"/>
</dbReference>
<protein>
    <recommendedName>
        <fullName evidence="2">Bleomycin resistance protein</fullName>
    </recommendedName>
</protein>
<dbReference type="GO" id="GO:0046677">
    <property type="term" value="P:response to antibiotic"/>
    <property type="evidence" value="ECO:0007669"/>
    <property type="project" value="UniProtKB-KW"/>
</dbReference>
<dbReference type="Gene3D" id="3.10.180.10">
    <property type="entry name" value="2,3-Dihydroxybiphenyl 1,2-Dioxygenase, domain 1"/>
    <property type="match status" value="1"/>
</dbReference>
<dbReference type="CDD" id="cd08349">
    <property type="entry name" value="BLMA_like"/>
    <property type="match status" value="1"/>
</dbReference>
<dbReference type="Pfam" id="PF19581">
    <property type="entry name" value="Glyoxalase_7"/>
    <property type="match status" value="1"/>
</dbReference>
<evidence type="ECO:0000256" key="3">
    <source>
        <dbReference type="ARBA" id="ARBA00023251"/>
    </source>
</evidence>
<dbReference type="EMBL" id="JAMRXG010000002">
    <property type="protein sequence ID" value="MCM6772770.1"/>
    <property type="molecule type" value="Genomic_DNA"/>
</dbReference>
<name>A0A9X2E4N8_9NOCA</name>